<sequence>MTTNHGNWPSSCLVQFKNCTILRDHKLIQEDLWVRNCLIINPEPIFYEERATADIQVDCKGAIISPGYIDLQINGGMGVDFSHNVDIIGEAVAKVAKGVLPFGVTSICPTIVTSTPDVYHKALSTVQKCNGSANGAGILGLHLEGPFISKHKKGAHKAQLIQSLDNGLETVTKTYGPLDNVAIITVAPELDVEDTVIPSLVKRGITVSIGHSEANLVQGEKAIQRGASFITHLFNAMLPFHHRDPGLVGLLTSKKLPEEKHIFYGIIADGIHTHPAALRIAYKTDARGLTLVTDAMSAMGLEAGVHFIGENKVEIVGKRAVIAGTSTLCGSIATMDFCVRFLQKSTGCSTVEALESASLHPAEVLGIADRKGTLDFGAEADFVMLDGDLHVTSTWIAGKNSRVSLSTLMGSLPKHPDSLLDRPYT</sequence>
<gene>
    <name evidence="1" type="ORF">HPB47_021564</name>
</gene>
<evidence type="ECO:0000313" key="1">
    <source>
        <dbReference type="EMBL" id="KAG0431683.1"/>
    </source>
</evidence>
<keyword evidence="2" id="KW-1185">Reference proteome</keyword>
<organism evidence="1 2">
    <name type="scientific">Ixodes persulcatus</name>
    <name type="common">Taiga tick</name>
    <dbReference type="NCBI Taxonomy" id="34615"/>
    <lineage>
        <taxon>Eukaryota</taxon>
        <taxon>Metazoa</taxon>
        <taxon>Ecdysozoa</taxon>
        <taxon>Arthropoda</taxon>
        <taxon>Chelicerata</taxon>
        <taxon>Arachnida</taxon>
        <taxon>Acari</taxon>
        <taxon>Parasitiformes</taxon>
        <taxon>Ixodida</taxon>
        <taxon>Ixodoidea</taxon>
        <taxon>Ixodidae</taxon>
        <taxon>Ixodinae</taxon>
        <taxon>Ixodes</taxon>
    </lineage>
</organism>
<name>A0AC60QEJ8_IXOPE</name>
<protein>
    <submittedName>
        <fullName evidence="1">Uncharacterized protein</fullName>
    </submittedName>
</protein>
<evidence type="ECO:0000313" key="2">
    <source>
        <dbReference type="Proteomes" id="UP000805193"/>
    </source>
</evidence>
<reference evidence="1 2" key="1">
    <citation type="journal article" date="2020" name="Cell">
        <title>Large-Scale Comparative Analyses of Tick Genomes Elucidate Their Genetic Diversity and Vector Capacities.</title>
        <authorList>
            <consortium name="Tick Genome and Microbiome Consortium (TIGMIC)"/>
            <person name="Jia N."/>
            <person name="Wang J."/>
            <person name="Shi W."/>
            <person name="Du L."/>
            <person name="Sun Y."/>
            <person name="Zhan W."/>
            <person name="Jiang J.F."/>
            <person name="Wang Q."/>
            <person name="Zhang B."/>
            <person name="Ji P."/>
            <person name="Bell-Sakyi L."/>
            <person name="Cui X.M."/>
            <person name="Yuan T.T."/>
            <person name="Jiang B.G."/>
            <person name="Yang W.F."/>
            <person name="Lam T.T."/>
            <person name="Chang Q.C."/>
            <person name="Ding S.J."/>
            <person name="Wang X.J."/>
            <person name="Zhu J.G."/>
            <person name="Ruan X.D."/>
            <person name="Zhao L."/>
            <person name="Wei J.T."/>
            <person name="Ye R.Z."/>
            <person name="Que T.C."/>
            <person name="Du C.H."/>
            <person name="Zhou Y.H."/>
            <person name="Cheng J.X."/>
            <person name="Dai P.F."/>
            <person name="Guo W.B."/>
            <person name="Han X.H."/>
            <person name="Huang E.J."/>
            <person name="Li L.F."/>
            <person name="Wei W."/>
            <person name="Gao Y.C."/>
            <person name="Liu J.Z."/>
            <person name="Shao H.Z."/>
            <person name="Wang X."/>
            <person name="Wang C.C."/>
            <person name="Yang T.C."/>
            <person name="Huo Q.B."/>
            <person name="Li W."/>
            <person name="Chen H.Y."/>
            <person name="Chen S.E."/>
            <person name="Zhou L.G."/>
            <person name="Ni X.B."/>
            <person name="Tian J.H."/>
            <person name="Sheng Y."/>
            <person name="Liu T."/>
            <person name="Pan Y.S."/>
            <person name="Xia L.Y."/>
            <person name="Li J."/>
            <person name="Zhao F."/>
            <person name="Cao W.C."/>
        </authorList>
    </citation>
    <scope>NUCLEOTIDE SEQUENCE [LARGE SCALE GENOMIC DNA]</scope>
    <source>
        <strain evidence="1">Iper-2018</strain>
    </source>
</reference>
<proteinExistence type="predicted"/>
<accession>A0AC60QEJ8</accession>
<comment type="caution">
    <text evidence="1">The sequence shown here is derived from an EMBL/GenBank/DDBJ whole genome shotgun (WGS) entry which is preliminary data.</text>
</comment>
<dbReference type="Proteomes" id="UP000805193">
    <property type="component" value="Unassembled WGS sequence"/>
</dbReference>
<dbReference type="EMBL" id="JABSTQ010009206">
    <property type="protein sequence ID" value="KAG0431683.1"/>
    <property type="molecule type" value="Genomic_DNA"/>
</dbReference>